<dbReference type="EMBL" id="FOIN01000001">
    <property type="protein sequence ID" value="SET07651.1"/>
    <property type="molecule type" value="Genomic_DNA"/>
</dbReference>
<proteinExistence type="predicted"/>
<reference evidence="2" key="1">
    <citation type="submission" date="2016-10" db="EMBL/GenBank/DDBJ databases">
        <authorList>
            <person name="Varghese N."/>
            <person name="Submissions S."/>
        </authorList>
    </citation>
    <scope>NUCLEOTIDE SEQUENCE [LARGE SCALE GENOMIC DNA]</scope>
    <source>
        <strain evidence="2">DSM 1551</strain>
    </source>
</reference>
<evidence type="ECO:0000313" key="1">
    <source>
        <dbReference type="EMBL" id="SET07651.1"/>
    </source>
</evidence>
<sequence length="195" mass="22651">MLIECPECNHNVSDKAKICPNCGIDIQECLQKRIFIEICPKCGSTTWHSEGKCEVCDTDIINTEFYFFTTNLEKAEIARNKAFEKYCVNNPDFSKELNEKFKSLYRRARTFDYTEEDDKLWQEFKRETSKKYGHQKLKPEPNPTQEKFVVKCPNCGSTNTKRVTATSRMAGVLTLGLASSSIGKQYMCKRCKYKW</sequence>
<dbReference type="GeneID" id="78287214"/>
<dbReference type="OrthoDB" id="2068499at2"/>
<dbReference type="Proteomes" id="UP000198558">
    <property type="component" value="Unassembled WGS sequence"/>
</dbReference>
<gene>
    <name evidence="1" type="ORF">SAMN04489758_101170</name>
</gene>
<evidence type="ECO:0000313" key="2">
    <source>
        <dbReference type="Proteomes" id="UP000198558"/>
    </source>
</evidence>
<name>A0A1I0BN09_9FIRM</name>
<protein>
    <submittedName>
        <fullName evidence="1">Zinc-ribbon domain-containing protein</fullName>
    </submittedName>
</protein>
<accession>A0A1I0BN09</accession>
<dbReference type="AlphaFoldDB" id="A0A1I0BN09"/>
<keyword evidence="2" id="KW-1185">Reference proteome</keyword>
<organism evidence="1 2">
    <name type="scientific">Thomasclavelia cocleata</name>
    <dbReference type="NCBI Taxonomy" id="69824"/>
    <lineage>
        <taxon>Bacteria</taxon>
        <taxon>Bacillati</taxon>
        <taxon>Bacillota</taxon>
        <taxon>Erysipelotrichia</taxon>
        <taxon>Erysipelotrichales</taxon>
        <taxon>Coprobacillaceae</taxon>
        <taxon>Thomasclavelia</taxon>
    </lineage>
</organism>
<dbReference type="RefSeq" id="WP_092351513.1">
    <property type="nucleotide sequence ID" value="NZ_FOIN01000001.1"/>
</dbReference>